<name>A0A369KGA9_HYPMA</name>
<dbReference type="STRING" id="39966.A0A369KGA9"/>
<dbReference type="OrthoDB" id="107110at2759"/>
<dbReference type="Proteomes" id="UP000076154">
    <property type="component" value="Unassembled WGS sequence"/>
</dbReference>
<dbReference type="AlphaFoldDB" id="A0A369KGA9"/>
<dbReference type="InParanoid" id="A0A369KGA9"/>
<proteinExistence type="predicted"/>
<gene>
    <name evidence="2" type="ORF">Hypma_005734</name>
</gene>
<evidence type="ECO:0000256" key="1">
    <source>
        <dbReference type="SAM" id="MobiDB-lite"/>
    </source>
</evidence>
<sequence length="769" mass="86195">MLGLVTATAWRSPYQGDAAKSFIDSIHGMNSQRLNRAYDNIIPIVQSSGTGKSRMVDEAAKSVFTLPCNLRPREDTTGYPKADPTFRGFLLNTFGLTHHGLKIRYLFFFSRLFTMVAEDIEKMSAHDTYAAFANAWYEKLLDGEYRNNLYQGATEGYGQENRVIHEIDYHEKASDSRNLALKDAEKKCISALERLLRNIERQSGDGNVKVSHSRPVRLLLYFDEAHYLLSPTTAARLGFEQLTAFDVLCDTFGTFSQHDVFVAYLSTSPTIISPPGRSDSWSPVILQAPYVELPFDVYPQTVVVENMMSIEEVAQVSHLVKFGRPLFWTRWGIYSSVDMDTIPLARMKILCSMDIKEGGRGEIAATCIRLLIEFSLQRGEANELACRLVEAHMRIVFSVPQHRQYLYTGTPSEPLLAEASAGILHKRDTGFVYEMTPAVRVVSGLFSRGMIPYDDRAALAARLLLTLARDESSRLGWRRFEAVYSAPVSVLSFLEALVGPTHMDTIRKARPGNIPNGITLEEAFKDAEMNFTHFAKGGDDSILSDRMAWMALARCMAWQCGNNGQQAIHLYIPILLWNVPLGRYVVSGIFVQIRRHAEHPIPMDVEGLGFFSPGGGKNATSEQVNAAETRPYITLTMDFGDIPDQLFPNETHTSCEDSHPCYAISIVGCSPAVYSVIKNQAEHDVYTRLVSSRDVLDEHPRVDEEHRKAVMHMKPSWSMTDGSFDWAIRDASHKSEPGNAPLQDPPSTVEGVYIQEYVPPVDSEEDSLK</sequence>
<keyword evidence="3" id="KW-1185">Reference proteome</keyword>
<reference evidence="2" key="1">
    <citation type="submission" date="2018-04" db="EMBL/GenBank/DDBJ databases">
        <title>Whole genome sequencing of Hypsizygus marmoreus.</title>
        <authorList>
            <person name="Choi I.-G."/>
            <person name="Min B."/>
            <person name="Kim J.-G."/>
            <person name="Kim S."/>
            <person name="Oh Y.-L."/>
            <person name="Kong W.-S."/>
            <person name="Park H."/>
            <person name="Jeong J."/>
            <person name="Song E.-S."/>
        </authorList>
    </citation>
    <scope>NUCLEOTIDE SEQUENCE [LARGE SCALE GENOMIC DNA]</scope>
    <source>
        <strain evidence="2">51987-8</strain>
    </source>
</reference>
<protein>
    <submittedName>
        <fullName evidence="2">Uncharacterized protein</fullName>
    </submittedName>
</protein>
<evidence type="ECO:0000313" key="2">
    <source>
        <dbReference type="EMBL" id="RDB30774.1"/>
    </source>
</evidence>
<dbReference type="PANTHER" id="PTHR33266:SF1">
    <property type="entry name" value="F-BOX DOMAIN-CONTAINING PROTEIN"/>
    <property type="match status" value="1"/>
</dbReference>
<comment type="caution">
    <text evidence="2">The sequence shown here is derived from an EMBL/GenBank/DDBJ whole genome shotgun (WGS) entry which is preliminary data.</text>
</comment>
<organism evidence="2 3">
    <name type="scientific">Hypsizygus marmoreus</name>
    <name type="common">White beech mushroom</name>
    <name type="synonym">Agaricus marmoreus</name>
    <dbReference type="NCBI Taxonomy" id="39966"/>
    <lineage>
        <taxon>Eukaryota</taxon>
        <taxon>Fungi</taxon>
        <taxon>Dikarya</taxon>
        <taxon>Basidiomycota</taxon>
        <taxon>Agaricomycotina</taxon>
        <taxon>Agaricomycetes</taxon>
        <taxon>Agaricomycetidae</taxon>
        <taxon>Agaricales</taxon>
        <taxon>Tricholomatineae</taxon>
        <taxon>Lyophyllaceae</taxon>
        <taxon>Hypsizygus</taxon>
    </lineage>
</organism>
<accession>A0A369KGA9</accession>
<feature type="region of interest" description="Disordered" evidence="1">
    <location>
        <begin position="729"/>
        <end position="749"/>
    </location>
</feature>
<dbReference type="EMBL" id="LUEZ02000004">
    <property type="protein sequence ID" value="RDB30774.1"/>
    <property type="molecule type" value="Genomic_DNA"/>
</dbReference>
<evidence type="ECO:0000313" key="3">
    <source>
        <dbReference type="Proteomes" id="UP000076154"/>
    </source>
</evidence>
<dbReference type="PANTHER" id="PTHR33266">
    <property type="entry name" value="CHROMOSOME 15, WHOLE GENOME SHOTGUN SEQUENCE"/>
    <property type="match status" value="1"/>
</dbReference>